<sequence length="369" mass="39839">MTTQKTPPGTVLLAVGTAKGLFLATSTDRRTWEFTGPHVPMNAVYAVAVDTRADRPRVIVGAASSHWGPGVAVSDDLGASWHEPDTPPIAFPADTGASLEQVWQLAPGPADEPDVIYAGVQPSALFRSTDGGRSFELVRGLWEHPHRPQWTPGFGGMAIHTVLPHPDDRARMLVAMSTGGVYRTTDGGVSWQASNTGIRAKFLPDEYPEFGQCVHKVASHPARPEQFFAQNHHGVYRSDDGGSTWSSIADGLPSDFGFAMVTHPRRPGVIYNFPIKADEYRVPPDAACRVYRSEDAGGSWTALTDGLPQERFYPTVLRDAMCVDDADVPGVYVGTRSGEVYGSPDEGDHWEQIAAHLPDVLCVRAAVVG</sequence>
<dbReference type="SUPFAM" id="SSF110296">
    <property type="entry name" value="Oligoxyloglucan reducing end-specific cellobiohydrolase"/>
    <property type="match status" value="1"/>
</dbReference>
<dbReference type="PANTHER" id="PTHR43739:SF5">
    <property type="entry name" value="EXO-ALPHA-SIALIDASE"/>
    <property type="match status" value="1"/>
</dbReference>
<dbReference type="AlphaFoldDB" id="A0A8J3J9P6"/>
<protein>
    <submittedName>
        <fullName evidence="1">Glycosyl hydrolase</fullName>
    </submittedName>
</protein>
<comment type="caution">
    <text evidence="1">The sequence shown here is derived from an EMBL/GenBank/DDBJ whole genome shotgun (WGS) entry which is preliminary data.</text>
</comment>
<keyword evidence="1" id="KW-0378">Hydrolase</keyword>
<dbReference type="EMBL" id="BOMB01000031">
    <property type="protein sequence ID" value="GID14417.1"/>
    <property type="molecule type" value="Genomic_DNA"/>
</dbReference>
<gene>
    <name evidence="1" type="ORF">Aru02nite_53060</name>
</gene>
<reference evidence="1" key="1">
    <citation type="submission" date="2021-01" db="EMBL/GenBank/DDBJ databases">
        <title>Whole genome shotgun sequence of Actinocatenispora rupis NBRC 107355.</title>
        <authorList>
            <person name="Komaki H."/>
            <person name="Tamura T."/>
        </authorList>
    </citation>
    <scope>NUCLEOTIDE SEQUENCE</scope>
    <source>
        <strain evidence="1">NBRC 107355</strain>
    </source>
</reference>
<evidence type="ECO:0000313" key="2">
    <source>
        <dbReference type="Proteomes" id="UP000612808"/>
    </source>
</evidence>
<keyword evidence="2" id="KW-1185">Reference proteome</keyword>
<dbReference type="InterPro" id="IPR015943">
    <property type="entry name" value="WD40/YVTN_repeat-like_dom_sf"/>
</dbReference>
<dbReference type="CDD" id="cd15482">
    <property type="entry name" value="Sialidase_non-viral"/>
    <property type="match status" value="1"/>
</dbReference>
<dbReference type="RefSeq" id="WP_203662238.1">
    <property type="nucleotide sequence ID" value="NZ_BAAAZM010000018.1"/>
</dbReference>
<dbReference type="Gene3D" id="2.130.10.10">
    <property type="entry name" value="YVTN repeat-like/Quinoprotein amine dehydrogenase"/>
    <property type="match status" value="1"/>
</dbReference>
<dbReference type="InterPro" id="IPR052025">
    <property type="entry name" value="Xyloglucanase_GH74"/>
</dbReference>
<evidence type="ECO:0000313" key="1">
    <source>
        <dbReference type="EMBL" id="GID14417.1"/>
    </source>
</evidence>
<organism evidence="1 2">
    <name type="scientific">Actinocatenispora rupis</name>
    <dbReference type="NCBI Taxonomy" id="519421"/>
    <lineage>
        <taxon>Bacteria</taxon>
        <taxon>Bacillati</taxon>
        <taxon>Actinomycetota</taxon>
        <taxon>Actinomycetes</taxon>
        <taxon>Micromonosporales</taxon>
        <taxon>Micromonosporaceae</taxon>
        <taxon>Actinocatenispora</taxon>
    </lineage>
</organism>
<dbReference type="GO" id="GO:0010411">
    <property type="term" value="P:xyloglucan metabolic process"/>
    <property type="evidence" value="ECO:0007669"/>
    <property type="project" value="TreeGrafter"/>
</dbReference>
<name>A0A8J3J9P6_9ACTN</name>
<accession>A0A8J3J9P6</accession>
<proteinExistence type="predicted"/>
<dbReference type="GO" id="GO:0016787">
    <property type="term" value="F:hydrolase activity"/>
    <property type="evidence" value="ECO:0007669"/>
    <property type="project" value="UniProtKB-KW"/>
</dbReference>
<dbReference type="Proteomes" id="UP000612808">
    <property type="component" value="Unassembled WGS sequence"/>
</dbReference>
<dbReference type="PANTHER" id="PTHR43739">
    <property type="entry name" value="XYLOGLUCANASE (EUROFUNG)"/>
    <property type="match status" value="1"/>
</dbReference>